<dbReference type="OrthoDB" id="269290at2"/>
<dbReference type="Proteomes" id="UP000318405">
    <property type="component" value="Unassembled WGS sequence"/>
</dbReference>
<sequence length="218" mass="23593">MTSKRLRTFRCRVGVAVLSVCAMLMAQPALCAAPGPDGNRGHLNRLLHDQAVIDHLGLSGGQVRAAQAVSDVVVEDHRAAFGKALASQVKAERVPQVARVFVAVNAETFDRLKDVVSAAQHERLKQIEIQTFGVRAFGRPEVIDELGLTVSQQDALRLLGTDTGERLAGIQRSTSLTAAEKSRLAGEIRGSALRDARKHLSAEQWVKWELLTGAAFAR</sequence>
<protein>
    <submittedName>
        <fullName evidence="2">Uncharacterized protein</fullName>
    </submittedName>
</protein>
<keyword evidence="1" id="KW-0732">Signal</keyword>
<evidence type="ECO:0000256" key="1">
    <source>
        <dbReference type="SAM" id="SignalP"/>
    </source>
</evidence>
<reference evidence="2 3" key="1">
    <citation type="submission" date="2019-07" db="EMBL/GenBank/DDBJ databases">
        <title>Qingshengfaniella alkalisoli gen. nov., sp. nov., isolated from saline soil.</title>
        <authorList>
            <person name="Xu L."/>
            <person name="Huang X.-X."/>
            <person name="Sun J.-Q."/>
        </authorList>
    </citation>
    <scope>NUCLEOTIDE SEQUENCE [LARGE SCALE GENOMIC DNA]</scope>
    <source>
        <strain evidence="2 3">DSM 27279</strain>
    </source>
</reference>
<dbReference type="EMBL" id="VLTJ01000001">
    <property type="protein sequence ID" value="TSH99265.1"/>
    <property type="molecule type" value="Genomic_DNA"/>
</dbReference>
<keyword evidence="3" id="KW-1185">Reference proteome</keyword>
<feature type="signal peptide" evidence="1">
    <location>
        <begin position="1"/>
        <end position="31"/>
    </location>
</feature>
<organism evidence="2 3">
    <name type="scientific">Verticiella sediminum</name>
    <dbReference type="NCBI Taxonomy" id="1247510"/>
    <lineage>
        <taxon>Bacteria</taxon>
        <taxon>Pseudomonadati</taxon>
        <taxon>Pseudomonadota</taxon>
        <taxon>Betaproteobacteria</taxon>
        <taxon>Burkholderiales</taxon>
        <taxon>Alcaligenaceae</taxon>
        <taxon>Verticiella</taxon>
    </lineage>
</organism>
<name>A0A556B333_9BURK</name>
<comment type="caution">
    <text evidence="2">The sequence shown here is derived from an EMBL/GenBank/DDBJ whole genome shotgun (WGS) entry which is preliminary data.</text>
</comment>
<accession>A0A556B333</accession>
<feature type="chain" id="PRO_5021743444" evidence="1">
    <location>
        <begin position="32"/>
        <end position="218"/>
    </location>
</feature>
<evidence type="ECO:0000313" key="2">
    <source>
        <dbReference type="EMBL" id="TSH99265.1"/>
    </source>
</evidence>
<gene>
    <name evidence="2" type="ORF">FOZ76_00620</name>
</gene>
<evidence type="ECO:0000313" key="3">
    <source>
        <dbReference type="Proteomes" id="UP000318405"/>
    </source>
</evidence>
<dbReference type="RefSeq" id="WP_143946174.1">
    <property type="nucleotide sequence ID" value="NZ_BAABMB010000001.1"/>
</dbReference>
<dbReference type="AlphaFoldDB" id="A0A556B333"/>
<proteinExistence type="predicted"/>